<dbReference type="EMBL" id="KI630509">
    <property type="protein sequence ID" value="EYU38052.1"/>
    <property type="molecule type" value="Genomic_DNA"/>
</dbReference>
<evidence type="ECO:0000256" key="3">
    <source>
        <dbReference type="ARBA" id="ARBA00022679"/>
    </source>
</evidence>
<evidence type="ECO:0000256" key="4">
    <source>
        <dbReference type="RuleBase" id="RU003718"/>
    </source>
</evidence>
<evidence type="ECO:0000313" key="7">
    <source>
        <dbReference type="EMBL" id="EYU38052.1"/>
    </source>
</evidence>
<dbReference type="Proteomes" id="UP000030748">
    <property type="component" value="Unassembled WGS sequence"/>
</dbReference>
<dbReference type="PANTHER" id="PTHR48044:SF14">
    <property type="entry name" value="GLYCOSYLTRANSFERASE"/>
    <property type="match status" value="1"/>
</dbReference>
<evidence type="ECO:0000313" key="8">
    <source>
        <dbReference type="Proteomes" id="UP000030748"/>
    </source>
</evidence>
<dbReference type="GO" id="GO:0035251">
    <property type="term" value="F:UDP-glucosyltransferase activity"/>
    <property type="evidence" value="ECO:0000318"/>
    <property type="project" value="GO_Central"/>
</dbReference>
<evidence type="ECO:0000259" key="6">
    <source>
        <dbReference type="Pfam" id="PF26168"/>
    </source>
</evidence>
<protein>
    <recommendedName>
        <fullName evidence="5">Glycosyltransferase</fullName>
        <ecNumber evidence="5">2.4.1.-</ecNumber>
    </recommendedName>
</protein>
<keyword evidence="8" id="KW-1185">Reference proteome</keyword>
<keyword evidence="3 4" id="KW-0808">Transferase</keyword>
<keyword evidence="2 4" id="KW-0328">Glycosyltransferase</keyword>
<dbReference type="PANTHER" id="PTHR48044">
    <property type="entry name" value="GLYCOSYLTRANSFERASE"/>
    <property type="match status" value="1"/>
</dbReference>
<dbReference type="STRING" id="4155.A0A022RCI4"/>
<evidence type="ECO:0000256" key="5">
    <source>
        <dbReference type="RuleBase" id="RU362057"/>
    </source>
</evidence>
<evidence type="ECO:0000256" key="1">
    <source>
        <dbReference type="ARBA" id="ARBA00009995"/>
    </source>
</evidence>
<dbReference type="eggNOG" id="KOG1192">
    <property type="taxonomic scope" value="Eukaryota"/>
</dbReference>
<dbReference type="InterPro" id="IPR058980">
    <property type="entry name" value="Glyco_transf_N"/>
</dbReference>
<feature type="domain" description="Glycosyltransferase N-terminal" evidence="6">
    <location>
        <begin position="13"/>
        <end position="229"/>
    </location>
</feature>
<name>A0A022RCI4_ERYGU</name>
<dbReference type="AlphaFoldDB" id="A0A022RCI4"/>
<gene>
    <name evidence="7" type="ORF">MIMGU_mgv1a019912mg</name>
</gene>
<sequence length="471" mass="51819">MGSDNKQDRRLKVVVMFPWLAHGHITPFLELAKALSHRHFISHLVSTPANLTSIANKIPQAYSAFIHLVELHLPSQNSPELPPHRHTTNGLPLNLHPALRKALRAAKPDFSNLVETLNPDLLIHDILQPWAAAVASTHKIPSAAFSTSGAAAVSYFSHLGSRRGVEFPFPAIRLTASELTMAFGDIESHRSEEREYSDEDAAAFRNNNGFMLVNSSREIEGKYIDYLSELITKTIIPIGSLVNQDPLIIKNDDGDGDDDVDSDVIMDWLDEKDELSSVFVSFGSEFFLNEQEIEEVAHGLELSGANFIWIIRFPNGAGPGRAHEALPEGFVERVGGRGMILEKWAPQARILSHSSIGGFVSHCGWNSLKEGLDLGVPIVAVPMHLDQPMNAKLVVEIGGGVEARRGGDGRLCREEIAKVVKDVVFGTIGEELRRRVGEKWESVRLRSGVEVEEVALKLAQLCVEGGNFLHV</sequence>
<dbReference type="InterPro" id="IPR035595">
    <property type="entry name" value="UDP_glycos_trans_CS"/>
</dbReference>
<proteinExistence type="inferred from homology"/>
<dbReference type="Pfam" id="PF00201">
    <property type="entry name" value="UDPGT"/>
    <property type="match status" value="1"/>
</dbReference>
<dbReference type="InterPro" id="IPR002213">
    <property type="entry name" value="UDP_glucos_trans"/>
</dbReference>
<dbReference type="SUPFAM" id="SSF53756">
    <property type="entry name" value="UDP-Glycosyltransferase/glycogen phosphorylase"/>
    <property type="match status" value="1"/>
</dbReference>
<dbReference type="PROSITE" id="PS00375">
    <property type="entry name" value="UDPGT"/>
    <property type="match status" value="1"/>
</dbReference>
<evidence type="ECO:0000256" key="2">
    <source>
        <dbReference type="ARBA" id="ARBA00022676"/>
    </source>
</evidence>
<comment type="similarity">
    <text evidence="1 4">Belongs to the UDP-glycosyltransferase family.</text>
</comment>
<accession>A0A022RCI4</accession>
<dbReference type="FunFam" id="3.40.50.2000:FF:000060">
    <property type="entry name" value="Glycosyltransferase"/>
    <property type="match status" value="1"/>
</dbReference>
<dbReference type="GO" id="GO:0016138">
    <property type="term" value="P:glycoside biosynthetic process"/>
    <property type="evidence" value="ECO:0007669"/>
    <property type="project" value="UniProtKB-ARBA"/>
</dbReference>
<reference evidence="7 8" key="1">
    <citation type="journal article" date="2013" name="Proc. Natl. Acad. Sci. U.S.A.">
        <title>Fine-scale variation in meiotic recombination in Mimulus inferred from population shotgun sequencing.</title>
        <authorList>
            <person name="Hellsten U."/>
            <person name="Wright K.M."/>
            <person name="Jenkins J."/>
            <person name="Shu S."/>
            <person name="Yuan Y."/>
            <person name="Wessler S.R."/>
            <person name="Schmutz J."/>
            <person name="Willis J.H."/>
            <person name="Rokhsar D.S."/>
        </authorList>
    </citation>
    <scope>NUCLEOTIDE SEQUENCE [LARGE SCALE GENOMIC DNA]</scope>
    <source>
        <strain evidence="8">cv. DUN x IM62</strain>
    </source>
</reference>
<dbReference type="EC" id="2.4.1.-" evidence="5"/>
<organism evidence="7 8">
    <name type="scientific">Erythranthe guttata</name>
    <name type="common">Yellow monkey flower</name>
    <name type="synonym">Mimulus guttatus</name>
    <dbReference type="NCBI Taxonomy" id="4155"/>
    <lineage>
        <taxon>Eukaryota</taxon>
        <taxon>Viridiplantae</taxon>
        <taxon>Streptophyta</taxon>
        <taxon>Embryophyta</taxon>
        <taxon>Tracheophyta</taxon>
        <taxon>Spermatophyta</taxon>
        <taxon>Magnoliopsida</taxon>
        <taxon>eudicotyledons</taxon>
        <taxon>Gunneridae</taxon>
        <taxon>Pentapetalae</taxon>
        <taxon>asterids</taxon>
        <taxon>lamiids</taxon>
        <taxon>Lamiales</taxon>
        <taxon>Phrymaceae</taxon>
        <taxon>Erythranthe</taxon>
    </lineage>
</organism>
<dbReference type="CDD" id="cd03784">
    <property type="entry name" value="GT1_Gtf-like"/>
    <property type="match status" value="1"/>
</dbReference>
<dbReference type="Pfam" id="PF26168">
    <property type="entry name" value="Glyco_transf_N"/>
    <property type="match status" value="1"/>
</dbReference>
<dbReference type="Gene3D" id="3.40.50.2000">
    <property type="entry name" value="Glycogen Phosphorylase B"/>
    <property type="match status" value="2"/>
</dbReference>